<dbReference type="InterPro" id="IPR008356">
    <property type="entry name" value="Tyr_Pase_KIM-con"/>
</dbReference>
<evidence type="ECO:0000259" key="6">
    <source>
        <dbReference type="PROSITE" id="PS50055"/>
    </source>
</evidence>
<proteinExistence type="predicted"/>
<keyword evidence="7" id="KW-0675">Receptor</keyword>
<dbReference type="Proteomes" id="UP000319801">
    <property type="component" value="Unassembled WGS sequence"/>
</dbReference>
<evidence type="ECO:0000313" key="8">
    <source>
        <dbReference type="Proteomes" id="UP000319801"/>
    </source>
</evidence>
<name>A0A556V8F2_BAGYA</name>
<dbReference type="SMART" id="SM00194">
    <property type="entry name" value="PTPc"/>
    <property type="match status" value="1"/>
</dbReference>
<dbReference type="PANTHER" id="PTHR46198">
    <property type="entry name" value="PROTEIN-TYROSINE-PHOSPHATASE"/>
    <property type="match status" value="1"/>
</dbReference>
<dbReference type="EC" id="3.1.3.48" evidence="1"/>
<dbReference type="SUPFAM" id="SSF52799">
    <property type="entry name" value="(Phosphotyrosine protein) phosphatases II"/>
    <property type="match status" value="1"/>
</dbReference>
<dbReference type="GO" id="GO:0007165">
    <property type="term" value="P:signal transduction"/>
    <property type="evidence" value="ECO:0007669"/>
    <property type="project" value="TreeGrafter"/>
</dbReference>
<dbReference type="InterPro" id="IPR029021">
    <property type="entry name" value="Prot-tyrosine_phosphatase-like"/>
</dbReference>
<dbReference type="AlphaFoldDB" id="A0A556V8F2"/>
<accession>A0A556V8F2</accession>
<evidence type="ECO:0000256" key="4">
    <source>
        <dbReference type="PIRSR" id="PIRSR608356-50"/>
    </source>
</evidence>
<dbReference type="EMBL" id="VCAZ01000157">
    <property type="protein sequence ID" value="TSZ83245.1"/>
    <property type="molecule type" value="Genomic_DNA"/>
</dbReference>
<sequence>MPGPSCLSLLSVLLLVTQIAEGFSGDDEGYRSRRYGRLVSASLSYRHSGADIQNREQSPKYKSHARPLFLTARRIPSTLPKSRFRQVPQDHSELSLLAKPDDETHMENTPISAKHIVTMIDVRQLNVSLLQTFREGVAAALDISPRHVHINRLNEQKNGIELYVSSERAGASEPVSSEEVIRSLNINILHSSLGPFGITEVFTEGYLRREKSYIATQGPMINTVNDFWQMAWQEDSPVIVMITKLKEKYEECVLYWPEKRGIYGKVVVLVNGVRDCEHYTVRTLTLKVAKVVSPIITGTHHGRIIKPQIVQGLCCAHTDVEKAESRRVRGPVIVHCR</sequence>
<dbReference type="PRINTS" id="PR00700">
    <property type="entry name" value="PRTYPHPHTASE"/>
</dbReference>
<evidence type="ECO:0000256" key="1">
    <source>
        <dbReference type="ARBA" id="ARBA00013064"/>
    </source>
</evidence>
<comment type="caution">
    <text evidence="7">The sequence shown here is derived from an EMBL/GenBank/DDBJ whole genome shotgun (WGS) entry which is preliminary data.</text>
</comment>
<feature type="signal peptide" evidence="5">
    <location>
        <begin position="1"/>
        <end position="22"/>
    </location>
</feature>
<keyword evidence="8" id="KW-1185">Reference proteome</keyword>
<dbReference type="GO" id="GO:0030054">
    <property type="term" value="C:cell junction"/>
    <property type="evidence" value="ECO:0007669"/>
    <property type="project" value="TreeGrafter"/>
</dbReference>
<dbReference type="GO" id="GO:0019901">
    <property type="term" value="F:protein kinase binding"/>
    <property type="evidence" value="ECO:0007669"/>
    <property type="project" value="TreeGrafter"/>
</dbReference>
<organism evidence="7 8">
    <name type="scientific">Bagarius yarrelli</name>
    <name type="common">Goonch</name>
    <name type="synonym">Bagrus yarrelli</name>
    <dbReference type="NCBI Taxonomy" id="175774"/>
    <lineage>
        <taxon>Eukaryota</taxon>
        <taxon>Metazoa</taxon>
        <taxon>Chordata</taxon>
        <taxon>Craniata</taxon>
        <taxon>Vertebrata</taxon>
        <taxon>Euteleostomi</taxon>
        <taxon>Actinopterygii</taxon>
        <taxon>Neopterygii</taxon>
        <taxon>Teleostei</taxon>
        <taxon>Ostariophysi</taxon>
        <taxon>Siluriformes</taxon>
        <taxon>Sisoridae</taxon>
        <taxon>Sisorinae</taxon>
        <taxon>Bagarius</taxon>
    </lineage>
</organism>
<dbReference type="InterPro" id="IPR059011">
    <property type="entry name" value="PTPRR_N"/>
</dbReference>
<evidence type="ECO:0000256" key="5">
    <source>
        <dbReference type="SAM" id="SignalP"/>
    </source>
</evidence>
<protein>
    <recommendedName>
        <fullName evidence="1">protein-tyrosine-phosphatase</fullName>
        <ecNumber evidence="1">3.1.3.48</ecNumber>
    </recommendedName>
</protein>
<dbReference type="PROSITE" id="PS50055">
    <property type="entry name" value="TYR_PHOSPHATASE_PTP"/>
    <property type="match status" value="1"/>
</dbReference>
<dbReference type="InterPro" id="IPR000242">
    <property type="entry name" value="PTP_cat"/>
</dbReference>
<feature type="chain" id="PRO_5022136503" description="protein-tyrosine-phosphatase" evidence="5">
    <location>
        <begin position="23"/>
        <end position="337"/>
    </location>
</feature>
<gene>
    <name evidence="7" type="ORF">Baya_13765</name>
</gene>
<keyword evidence="3" id="KW-0904">Protein phosphatase</keyword>
<feature type="active site" description="Phosphocysteine intermediate" evidence="4">
    <location>
        <position position="336"/>
    </location>
</feature>
<evidence type="ECO:0000313" key="7">
    <source>
        <dbReference type="EMBL" id="TSZ83245.1"/>
    </source>
</evidence>
<dbReference type="OrthoDB" id="9993594at2759"/>
<evidence type="ECO:0000256" key="2">
    <source>
        <dbReference type="ARBA" id="ARBA00022801"/>
    </source>
</evidence>
<dbReference type="Pfam" id="PF26155">
    <property type="entry name" value="PTPRR_N"/>
    <property type="match status" value="1"/>
</dbReference>
<dbReference type="Pfam" id="PF00102">
    <property type="entry name" value="Y_phosphatase"/>
    <property type="match status" value="1"/>
</dbReference>
<dbReference type="GO" id="GO:0005829">
    <property type="term" value="C:cytosol"/>
    <property type="evidence" value="ECO:0007669"/>
    <property type="project" value="TreeGrafter"/>
</dbReference>
<dbReference type="GO" id="GO:0004725">
    <property type="term" value="F:protein tyrosine phosphatase activity"/>
    <property type="evidence" value="ECO:0007669"/>
    <property type="project" value="UniProtKB-EC"/>
</dbReference>
<feature type="domain" description="Tyrosine-protein phosphatase" evidence="6">
    <location>
        <begin position="151"/>
        <end position="337"/>
    </location>
</feature>
<dbReference type="PANTHER" id="PTHR46198:SF2">
    <property type="entry name" value="RECEPTOR-TYPE TYROSINE-PROTEIN PHOSPHATASE R"/>
    <property type="match status" value="1"/>
</dbReference>
<evidence type="ECO:0000256" key="3">
    <source>
        <dbReference type="ARBA" id="ARBA00022912"/>
    </source>
</evidence>
<keyword evidence="2" id="KW-0378">Hydrolase</keyword>
<reference evidence="7 8" key="1">
    <citation type="journal article" date="2019" name="Genome Biol. Evol.">
        <title>Whole-Genome Sequencing of the Giant Devil Catfish, Bagarius yarrelli.</title>
        <authorList>
            <person name="Jiang W."/>
            <person name="Lv Y."/>
            <person name="Cheng L."/>
            <person name="Yang K."/>
            <person name="Chao B."/>
            <person name="Wang X."/>
            <person name="Li Y."/>
            <person name="Pan X."/>
            <person name="You X."/>
            <person name="Zhang Y."/>
            <person name="Yang J."/>
            <person name="Li J."/>
            <person name="Zhang X."/>
            <person name="Liu S."/>
            <person name="Sun C."/>
            <person name="Yang J."/>
            <person name="Shi Q."/>
        </authorList>
    </citation>
    <scope>NUCLEOTIDE SEQUENCE [LARGE SCALE GENOMIC DNA]</scope>
    <source>
        <strain evidence="7">JWS20170419001</strain>
        <tissue evidence="7">Muscle</tissue>
    </source>
</reference>
<dbReference type="Gene3D" id="3.90.190.10">
    <property type="entry name" value="Protein tyrosine phosphatase superfamily"/>
    <property type="match status" value="1"/>
</dbReference>
<keyword evidence="5" id="KW-0732">Signal</keyword>
<dbReference type="GO" id="GO:0005886">
    <property type="term" value="C:plasma membrane"/>
    <property type="evidence" value="ECO:0007669"/>
    <property type="project" value="TreeGrafter"/>
</dbReference>